<protein>
    <submittedName>
        <fullName evidence="1">Uncharacterized protein</fullName>
    </submittedName>
</protein>
<dbReference type="Proteomes" id="UP001163603">
    <property type="component" value="Chromosome 14"/>
</dbReference>
<accession>A0ACC0X6U3</accession>
<keyword evidence="2" id="KW-1185">Reference proteome</keyword>
<comment type="caution">
    <text evidence="1">The sequence shown here is derived from an EMBL/GenBank/DDBJ whole genome shotgun (WGS) entry which is preliminary data.</text>
</comment>
<proteinExistence type="predicted"/>
<sequence>MCFISLMLQKFSSWFCNLLVVEDHFVLVTSKFYMNENLTNHNLV</sequence>
<evidence type="ECO:0000313" key="1">
    <source>
        <dbReference type="EMBL" id="KAJ0011272.1"/>
    </source>
</evidence>
<organism evidence="1 2">
    <name type="scientific">Pistacia integerrima</name>
    <dbReference type="NCBI Taxonomy" id="434235"/>
    <lineage>
        <taxon>Eukaryota</taxon>
        <taxon>Viridiplantae</taxon>
        <taxon>Streptophyta</taxon>
        <taxon>Embryophyta</taxon>
        <taxon>Tracheophyta</taxon>
        <taxon>Spermatophyta</taxon>
        <taxon>Magnoliopsida</taxon>
        <taxon>eudicotyledons</taxon>
        <taxon>Gunneridae</taxon>
        <taxon>Pentapetalae</taxon>
        <taxon>rosids</taxon>
        <taxon>malvids</taxon>
        <taxon>Sapindales</taxon>
        <taxon>Anacardiaceae</taxon>
        <taxon>Pistacia</taxon>
    </lineage>
</organism>
<reference evidence="2" key="1">
    <citation type="journal article" date="2023" name="G3 (Bethesda)">
        <title>Genome assembly and association tests identify interacting loci associated with vigor, precocity, and sex in interspecific pistachio rootstocks.</title>
        <authorList>
            <person name="Palmer W."/>
            <person name="Jacygrad E."/>
            <person name="Sagayaradj S."/>
            <person name="Cavanaugh K."/>
            <person name="Han R."/>
            <person name="Bertier L."/>
            <person name="Beede B."/>
            <person name="Kafkas S."/>
            <person name="Golino D."/>
            <person name="Preece J."/>
            <person name="Michelmore R."/>
        </authorList>
    </citation>
    <scope>NUCLEOTIDE SEQUENCE [LARGE SCALE GENOMIC DNA]</scope>
</reference>
<gene>
    <name evidence="1" type="ORF">Pint_33181</name>
</gene>
<dbReference type="EMBL" id="CM047749">
    <property type="protein sequence ID" value="KAJ0011272.1"/>
    <property type="molecule type" value="Genomic_DNA"/>
</dbReference>
<evidence type="ECO:0000313" key="2">
    <source>
        <dbReference type="Proteomes" id="UP001163603"/>
    </source>
</evidence>
<name>A0ACC0X6U3_9ROSI</name>